<proteinExistence type="predicted"/>
<evidence type="ECO:0000313" key="3">
    <source>
        <dbReference type="Proteomes" id="UP000054107"/>
    </source>
</evidence>
<keyword evidence="3" id="KW-1185">Reference proteome</keyword>
<dbReference type="EMBL" id="LN724325">
    <property type="protein sequence ID" value="CEP10493.1"/>
    <property type="molecule type" value="Genomic_DNA"/>
</dbReference>
<sequence length="289" mass="32935">ALPRELTQATKFYLNNNTDKGKITADFAIEKVIATFEALFKEQWEENDVLITRKEKRLYDKRNNPKKRFHHDDNRKNAFLPTSTDKSKRGICKYHPGLTGHTTLNCLLNPEDKKKIDNIYQKFGPNAKFCYTCKAANYKKGEHKCPGRPKQTIKKRKTNDTVVPMAVDTTDTETESDNDNSDSHMTFSALTIEDKQDNCKSTDTDFSKPPANLMKNNSLILPITLESQHCIVKTYFLLETGASFSCISPALADELKIELNKKDFGTIKTCQRDNVVERIGSTIEKIKIT</sequence>
<reference evidence="2 3" key="1">
    <citation type="submission" date="2014-09" db="EMBL/GenBank/DDBJ databases">
        <authorList>
            <person name="Ellenberger Sabrina"/>
        </authorList>
    </citation>
    <scope>NUCLEOTIDE SEQUENCE [LARGE SCALE GENOMIC DNA]</scope>
    <source>
        <strain evidence="2 3">CBS 412.66</strain>
    </source>
</reference>
<protein>
    <submittedName>
        <fullName evidence="2">Uncharacterized protein</fullName>
    </submittedName>
</protein>
<dbReference type="AlphaFoldDB" id="A0A0B7N4Z7"/>
<dbReference type="Proteomes" id="UP000054107">
    <property type="component" value="Unassembled WGS sequence"/>
</dbReference>
<evidence type="ECO:0000256" key="1">
    <source>
        <dbReference type="SAM" id="MobiDB-lite"/>
    </source>
</evidence>
<feature type="non-terminal residue" evidence="2">
    <location>
        <position position="1"/>
    </location>
</feature>
<name>A0A0B7N4Z7_9FUNG</name>
<feature type="region of interest" description="Disordered" evidence="1">
    <location>
        <begin position="62"/>
        <end position="81"/>
    </location>
</feature>
<organism evidence="2 3">
    <name type="scientific">Parasitella parasitica</name>
    <dbReference type="NCBI Taxonomy" id="35722"/>
    <lineage>
        <taxon>Eukaryota</taxon>
        <taxon>Fungi</taxon>
        <taxon>Fungi incertae sedis</taxon>
        <taxon>Mucoromycota</taxon>
        <taxon>Mucoromycotina</taxon>
        <taxon>Mucoromycetes</taxon>
        <taxon>Mucorales</taxon>
        <taxon>Mucorineae</taxon>
        <taxon>Mucoraceae</taxon>
        <taxon>Parasitella</taxon>
    </lineage>
</organism>
<gene>
    <name evidence="2" type="primary">PARPA_04197.1 scaffold 12296</name>
</gene>
<accession>A0A0B7N4Z7</accession>
<dbReference type="OrthoDB" id="10551250at2759"/>
<evidence type="ECO:0000313" key="2">
    <source>
        <dbReference type="EMBL" id="CEP10493.1"/>
    </source>
</evidence>